<dbReference type="RefSeq" id="WP_069128251.1">
    <property type="nucleotide sequence ID" value="NZ_MARB01000034.1"/>
</dbReference>
<proteinExistence type="predicted"/>
<organism evidence="3 4">
    <name type="scientific">Candidatus Thiodiazotropha endolucinida</name>
    <dbReference type="NCBI Taxonomy" id="1655433"/>
    <lineage>
        <taxon>Bacteria</taxon>
        <taxon>Pseudomonadati</taxon>
        <taxon>Pseudomonadota</taxon>
        <taxon>Gammaproteobacteria</taxon>
        <taxon>Chromatiales</taxon>
        <taxon>Sedimenticolaceae</taxon>
        <taxon>Candidatus Thiodiazotropha</taxon>
    </lineage>
</organism>
<dbReference type="OrthoDB" id="8552139at2"/>
<dbReference type="InterPro" id="IPR006860">
    <property type="entry name" value="FecR"/>
</dbReference>
<keyword evidence="4" id="KW-1185">Reference proteome</keyword>
<dbReference type="Gene3D" id="2.60.120.1440">
    <property type="match status" value="1"/>
</dbReference>
<dbReference type="Gene3D" id="1.25.40.10">
    <property type="entry name" value="Tetratricopeptide repeat domain"/>
    <property type="match status" value="2"/>
</dbReference>
<gene>
    <name evidence="3" type="ORF">CODIS_39340</name>
</gene>
<sequence length="1080" mass="120103">MQHCKQATMLAKFLFLIFILVFSQQLFSAECSHVAQVVSLEGSAEKKRDGQETWQQVVLDDQFCAGDAIRTLHDGRAAVRLTNDTLLRLDRDSALTFTQVGKTTPSLLDLLRGAVHFISRTPKSLEVKTPYVNASIEGTEFVIRIRNQGTEVTVLEGTVIAANEAGSIDLSANQAARASADQQPVRIEVVKPFEAVAWALYYPSLPEAPGKADTLAQKAIKAIVQNRLEEATELAKQALQQDSQSAAAYMAQSYVNQAMFDIPAALANSKKAAELAPQNALAQARLAEVWLMTGHTRSAREAANQAITINPELSLAHTVLGFASLRDINLNAAETAFEKAIALDSAAPLPHLGLGLLEIRQGALESGRERIETSVLLDQNNALLRSYMGKAYYEEKRNSLASQQFAIAKDIDPYDPTAWFYDSILLQSSNRPVEALHAQKRAIELNDSRGVYRSRQLLDKDEAARSASLGRIYNDLNFEQQARLQAIDALAQDPSNHSAHRLLADSYSGLTNLDAARQSELLQSKMTQPLNLDPLQPQLSNSNLGLLDGNGPGDLSYNEYNPLFTRNGLAFQFDASVAEEETWANDAILAGLHDRFAFSVGQYHTETEGFKTNADYEQDIYNIFTQLAISNATSFQIEVSQDEVDKGDVAQRLLPSLLVDSNLRVNTEIMNYRIGVNHAISPQTLVLFNTRNTEIDDTLQTSASDGTGTLRKIDTKLNIHDLQILHDGVSHRFIGGINYNRDNQNSAITFDFSPLPCLLPFPDCTSRVNFTEKQIRLYGYYFYQPSKMLQLTTGLSAARSNSEIFSEEETTILPKLGAQWSVTEKSKIYAAAFRTNSSAITASFYQTLEPTHIAGFNQIYDEFRQTDTWNYGLGFTQELIPSLTAGIRGLYREGETPFELIDINTFTESVIDVEFDESSANAWLNWSPQRYLSFSLEYDFSKLDSATNVSSTEYSGISPDGVVELETHRLPIGVNYYHPSGYIVNVTSTYINQKGVFQESTFDDPPQNAEDRFWITDLLVSYRLPEKYGLISLGVKNVFDEEFDFEDRNSYDSLAVETSASPSSFSSERTVFGQISFSFR</sequence>
<protein>
    <submittedName>
        <fullName evidence="3">FecR protein</fullName>
    </submittedName>
</protein>
<evidence type="ECO:0000313" key="4">
    <source>
        <dbReference type="Proteomes" id="UP000094769"/>
    </source>
</evidence>
<evidence type="ECO:0000313" key="3">
    <source>
        <dbReference type="EMBL" id="ODJ85818.1"/>
    </source>
</evidence>
<dbReference type="InterPro" id="IPR011990">
    <property type="entry name" value="TPR-like_helical_dom_sf"/>
</dbReference>
<reference evidence="3 4" key="1">
    <citation type="submission" date="2016-06" db="EMBL/GenBank/DDBJ databases">
        <title>Genome sequence of endosymbiont of Candidatus Endolucinida thiodiazotropha.</title>
        <authorList>
            <person name="Poehlein A."/>
            <person name="Koenig S."/>
            <person name="Heiden S.E."/>
            <person name="Thuermer A."/>
            <person name="Voget S."/>
            <person name="Daniel R."/>
            <person name="Markert S."/>
            <person name="Gros O."/>
            <person name="Schweder T."/>
        </authorList>
    </citation>
    <scope>NUCLEOTIDE SEQUENCE [LARGE SCALE GENOMIC DNA]</scope>
    <source>
        <strain evidence="3 4">COS</strain>
    </source>
</reference>
<dbReference type="AlphaFoldDB" id="A0A7Z0VHS3"/>
<dbReference type="Pfam" id="PF04773">
    <property type="entry name" value="FecR"/>
    <property type="match status" value="1"/>
</dbReference>
<dbReference type="SUPFAM" id="SSF56935">
    <property type="entry name" value="Porins"/>
    <property type="match status" value="1"/>
</dbReference>
<feature type="signal peptide" evidence="1">
    <location>
        <begin position="1"/>
        <end position="28"/>
    </location>
</feature>
<dbReference type="SMART" id="SM00028">
    <property type="entry name" value="TPR"/>
    <property type="match status" value="7"/>
</dbReference>
<dbReference type="PANTHER" id="PTHR38731">
    <property type="entry name" value="LIPL45-RELATED LIPOPROTEIN-RELATED"/>
    <property type="match status" value="1"/>
</dbReference>
<dbReference type="InterPro" id="IPR019734">
    <property type="entry name" value="TPR_rpt"/>
</dbReference>
<dbReference type="SUPFAM" id="SSF81901">
    <property type="entry name" value="HCP-like"/>
    <property type="match status" value="1"/>
</dbReference>
<evidence type="ECO:0000256" key="1">
    <source>
        <dbReference type="SAM" id="SignalP"/>
    </source>
</evidence>
<feature type="domain" description="FecR protein" evidence="2">
    <location>
        <begin position="67"/>
        <end position="159"/>
    </location>
</feature>
<evidence type="ECO:0000259" key="2">
    <source>
        <dbReference type="Pfam" id="PF04773"/>
    </source>
</evidence>
<comment type="caution">
    <text evidence="3">The sequence shown here is derived from an EMBL/GenBank/DDBJ whole genome shotgun (WGS) entry which is preliminary data.</text>
</comment>
<feature type="chain" id="PRO_5031285456" evidence="1">
    <location>
        <begin position="29"/>
        <end position="1080"/>
    </location>
</feature>
<dbReference type="Proteomes" id="UP000094769">
    <property type="component" value="Unassembled WGS sequence"/>
</dbReference>
<keyword evidence="1" id="KW-0732">Signal</keyword>
<name>A0A7Z0VHS3_9GAMM</name>
<dbReference type="EMBL" id="MARB01000034">
    <property type="protein sequence ID" value="ODJ85818.1"/>
    <property type="molecule type" value="Genomic_DNA"/>
</dbReference>
<accession>A0A7Z0VHS3</accession>